<name>A0AAE0WF66_9BIVA</name>
<dbReference type="Proteomes" id="UP001195483">
    <property type="component" value="Unassembled WGS sequence"/>
</dbReference>
<evidence type="ECO:0000313" key="2">
    <source>
        <dbReference type="Proteomes" id="UP001195483"/>
    </source>
</evidence>
<dbReference type="GO" id="GO:0005739">
    <property type="term" value="C:mitochondrion"/>
    <property type="evidence" value="ECO:0007669"/>
    <property type="project" value="InterPro"/>
</dbReference>
<organism evidence="1 2">
    <name type="scientific">Potamilus streckersoni</name>
    <dbReference type="NCBI Taxonomy" id="2493646"/>
    <lineage>
        <taxon>Eukaryota</taxon>
        <taxon>Metazoa</taxon>
        <taxon>Spiralia</taxon>
        <taxon>Lophotrochozoa</taxon>
        <taxon>Mollusca</taxon>
        <taxon>Bivalvia</taxon>
        <taxon>Autobranchia</taxon>
        <taxon>Heteroconchia</taxon>
        <taxon>Palaeoheterodonta</taxon>
        <taxon>Unionida</taxon>
        <taxon>Unionoidea</taxon>
        <taxon>Unionidae</taxon>
        <taxon>Ambleminae</taxon>
        <taxon>Lampsilini</taxon>
        <taxon>Potamilus</taxon>
    </lineage>
</organism>
<gene>
    <name evidence="1" type="ORF">CHS0354_039538</name>
</gene>
<dbReference type="GO" id="GO:0003735">
    <property type="term" value="F:structural constituent of ribosome"/>
    <property type="evidence" value="ECO:0007669"/>
    <property type="project" value="InterPro"/>
</dbReference>
<keyword evidence="2" id="KW-1185">Reference proteome</keyword>
<reference evidence="1" key="2">
    <citation type="journal article" date="2021" name="Genome Biol. Evol.">
        <title>Developing a high-quality reference genome for a parasitic bivalve with doubly uniparental inheritance (Bivalvia: Unionida).</title>
        <authorList>
            <person name="Smith C.H."/>
        </authorList>
    </citation>
    <scope>NUCLEOTIDE SEQUENCE</scope>
    <source>
        <strain evidence="1">CHS0354</strain>
        <tissue evidence="1">Mantle</tissue>
    </source>
</reference>
<proteinExistence type="predicted"/>
<accession>A0AAE0WF66</accession>
<dbReference type="PANTHER" id="PTHR28589:SF1">
    <property type="entry name" value="SMALL RIBOSOMAL SUBUNIT PROTEIN MS34"/>
    <property type="match status" value="1"/>
</dbReference>
<evidence type="ECO:0000313" key="1">
    <source>
        <dbReference type="EMBL" id="KAK3612256.1"/>
    </source>
</evidence>
<comment type="caution">
    <text evidence="1">The sequence shown here is derived from an EMBL/GenBank/DDBJ whole genome shotgun (WGS) entry which is preliminary data.</text>
</comment>
<dbReference type="PANTHER" id="PTHR28589">
    <property type="entry name" value="28S RIBOSOMAL PROTEIN S34, MITOCHONDRIAL"/>
    <property type="match status" value="1"/>
</dbReference>
<dbReference type="InterPro" id="IPR032053">
    <property type="entry name" value="Ribosomal_mS34"/>
</dbReference>
<dbReference type="Pfam" id="PF16053">
    <property type="entry name" value="MRP-S34"/>
    <property type="match status" value="1"/>
</dbReference>
<protein>
    <submittedName>
        <fullName evidence="1">Uncharacterized protein</fullName>
    </submittedName>
</protein>
<dbReference type="EMBL" id="JAEAOA010002309">
    <property type="protein sequence ID" value="KAK3612256.1"/>
    <property type="molecule type" value="Genomic_DNA"/>
</dbReference>
<sequence length="163" mass="19368">MPVRYVGRESFFKGKTLFEIACRLKNFGEGRVVYRFKWQRVYPEKSFYRLTRVIPDLTDKERRKGEAHGLKVFRGEEFRECKIEAGMKADWRLVPKEEEEEFCKLTSSPREKNIVPKYTDFPPLLAEMIKQQYKDEGKKLPEPFKLPLKIKKSINNRSVLAES</sequence>
<reference evidence="1" key="3">
    <citation type="submission" date="2023-05" db="EMBL/GenBank/DDBJ databases">
        <authorList>
            <person name="Smith C.H."/>
        </authorList>
    </citation>
    <scope>NUCLEOTIDE SEQUENCE</scope>
    <source>
        <strain evidence="1">CHS0354</strain>
        <tissue evidence="1">Mantle</tissue>
    </source>
</reference>
<dbReference type="AlphaFoldDB" id="A0AAE0WF66"/>
<reference evidence="1" key="1">
    <citation type="journal article" date="2021" name="Genome Biol. Evol.">
        <title>A High-Quality Reference Genome for a Parasitic Bivalve with Doubly Uniparental Inheritance (Bivalvia: Unionida).</title>
        <authorList>
            <person name="Smith C.H."/>
        </authorList>
    </citation>
    <scope>NUCLEOTIDE SEQUENCE</scope>
    <source>
        <strain evidence="1">CHS0354</strain>
    </source>
</reference>